<dbReference type="InterPro" id="IPR020843">
    <property type="entry name" value="ER"/>
</dbReference>
<dbReference type="RefSeq" id="WP_344090573.1">
    <property type="nucleotide sequence ID" value="NZ_BAAAOG010000001.1"/>
</dbReference>
<dbReference type="InterPro" id="IPR013149">
    <property type="entry name" value="ADH-like_C"/>
</dbReference>
<dbReference type="Pfam" id="PF08240">
    <property type="entry name" value="ADH_N"/>
    <property type="match status" value="1"/>
</dbReference>
<dbReference type="InterPro" id="IPR011032">
    <property type="entry name" value="GroES-like_sf"/>
</dbReference>
<dbReference type="Pfam" id="PF00107">
    <property type="entry name" value="ADH_zinc_N"/>
    <property type="match status" value="1"/>
</dbReference>
<dbReference type="CDD" id="cd08241">
    <property type="entry name" value="QOR1"/>
    <property type="match status" value="1"/>
</dbReference>
<evidence type="ECO:0000313" key="2">
    <source>
        <dbReference type="EMBL" id="GAA1945044.1"/>
    </source>
</evidence>
<evidence type="ECO:0000313" key="3">
    <source>
        <dbReference type="Proteomes" id="UP001499933"/>
    </source>
</evidence>
<dbReference type="EMBL" id="BAAAOG010000001">
    <property type="protein sequence ID" value="GAA1945044.1"/>
    <property type="molecule type" value="Genomic_DNA"/>
</dbReference>
<dbReference type="SUPFAM" id="SSF50129">
    <property type="entry name" value="GroES-like"/>
    <property type="match status" value="1"/>
</dbReference>
<sequence length="338" mass="34485">MPELEAAALPPSMRAWRVTGLGEPAQVLSLDAVPVPEPGPGEVLVRVVAVAVNFPDVLLARGQYQVRPELPFVPGVECVGRVAAIGSGVTGVSVGDRVVGSKIGVLAEYAALPASDVWAAPDSLSDAEASGLTVAYQTAWFGLHRRAALQRGEWLLVHAAAGGVGLAAVQLGAAAGARVIGVVGSAAKARTAMDAGAEVVIVRGVDDVVGAVKSATDGQGADVVFDPVGGEAFDASTRCIAFEGRIVVVGFAGGTIQSLAAGHVLVKNYSVLGLHWGLYPSMRPDLVEVAREELSRLADKGVIRPVVDRVVPFADAPAAFTALAAGDTVGRVVIEVMP</sequence>
<evidence type="ECO:0000259" key="1">
    <source>
        <dbReference type="SMART" id="SM00829"/>
    </source>
</evidence>
<keyword evidence="3" id="KW-1185">Reference proteome</keyword>
<dbReference type="Proteomes" id="UP001499933">
    <property type="component" value="Unassembled WGS sequence"/>
</dbReference>
<proteinExistence type="predicted"/>
<dbReference type="InterPro" id="IPR036291">
    <property type="entry name" value="NAD(P)-bd_dom_sf"/>
</dbReference>
<dbReference type="InterPro" id="IPR051397">
    <property type="entry name" value="Zn-ADH-like_protein"/>
</dbReference>
<organism evidence="2 3">
    <name type="scientific">Microbacterium deminutum</name>
    <dbReference type="NCBI Taxonomy" id="344164"/>
    <lineage>
        <taxon>Bacteria</taxon>
        <taxon>Bacillati</taxon>
        <taxon>Actinomycetota</taxon>
        <taxon>Actinomycetes</taxon>
        <taxon>Micrococcales</taxon>
        <taxon>Microbacteriaceae</taxon>
        <taxon>Microbacterium</taxon>
    </lineage>
</organism>
<reference evidence="3" key="1">
    <citation type="journal article" date="2019" name="Int. J. Syst. Evol. Microbiol.">
        <title>The Global Catalogue of Microorganisms (GCM) 10K type strain sequencing project: providing services to taxonomists for standard genome sequencing and annotation.</title>
        <authorList>
            <consortium name="The Broad Institute Genomics Platform"/>
            <consortium name="The Broad Institute Genome Sequencing Center for Infectious Disease"/>
            <person name="Wu L."/>
            <person name="Ma J."/>
        </authorList>
    </citation>
    <scope>NUCLEOTIDE SEQUENCE [LARGE SCALE GENOMIC DNA]</scope>
    <source>
        <strain evidence="3">JCM 14901</strain>
    </source>
</reference>
<dbReference type="PANTHER" id="PTHR43677">
    <property type="entry name" value="SHORT-CHAIN DEHYDROGENASE/REDUCTASE"/>
    <property type="match status" value="1"/>
</dbReference>
<dbReference type="SMART" id="SM00829">
    <property type="entry name" value="PKS_ER"/>
    <property type="match status" value="1"/>
</dbReference>
<dbReference type="PANTHER" id="PTHR43677:SF4">
    <property type="entry name" value="QUINONE OXIDOREDUCTASE-LIKE PROTEIN 2"/>
    <property type="match status" value="1"/>
</dbReference>
<accession>A0ABP5BK36</accession>
<feature type="domain" description="Enoyl reductase (ER)" evidence="1">
    <location>
        <begin position="25"/>
        <end position="334"/>
    </location>
</feature>
<dbReference type="Gene3D" id="3.40.50.720">
    <property type="entry name" value="NAD(P)-binding Rossmann-like Domain"/>
    <property type="match status" value="1"/>
</dbReference>
<comment type="caution">
    <text evidence="2">The sequence shown here is derived from an EMBL/GenBank/DDBJ whole genome shotgun (WGS) entry which is preliminary data.</text>
</comment>
<dbReference type="InterPro" id="IPR013154">
    <property type="entry name" value="ADH-like_N"/>
</dbReference>
<name>A0ABP5BK36_9MICO</name>
<dbReference type="SUPFAM" id="SSF51735">
    <property type="entry name" value="NAD(P)-binding Rossmann-fold domains"/>
    <property type="match status" value="1"/>
</dbReference>
<gene>
    <name evidence="2" type="ORF">GCM10009776_03660</name>
</gene>
<dbReference type="Gene3D" id="3.90.180.10">
    <property type="entry name" value="Medium-chain alcohol dehydrogenases, catalytic domain"/>
    <property type="match status" value="1"/>
</dbReference>
<protein>
    <submittedName>
        <fullName evidence="2">NADPH:quinone oxidoreductase family protein</fullName>
    </submittedName>
</protein>